<feature type="region of interest" description="Disordered" evidence="2">
    <location>
        <begin position="1"/>
        <end position="296"/>
    </location>
</feature>
<feature type="compositionally biased region" description="Basic residues" evidence="2">
    <location>
        <begin position="186"/>
        <end position="201"/>
    </location>
</feature>
<keyword evidence="1" id="KW-0175">Coiled coil</keyword>
<dbReference type="EMBL" id="QVQW01000031">
    <property type="protein sequence ID" value="RKU44414.1"/>
    <property type="molecule type" value="Genomic_DNA"/>
</dbReference>
<feature type="coiled-coil region" evidence="1">
    <location>
        <begin position="488"/>
        <end position="515"/>
    </location>
</feature>
<comment type="caution">
    <text evidence="3">The sequence shown here is derived from an EMBL/GenBank/DDBJ whole genome shotgun (WGS) entry which is preliminary data.</text>
</comment>
<evidence type="ECO:0000256" key="1">
    <source>
        <dbReference type="SAM" id="Coils"/>
    </source>
</evidence>
<protein>
    <submittedName>
        <fullName evidence="3">Uncharacterized protein</fullName>
    </submittedName>
</protein>
<name>A0A420Y936_9PEZI</name>
<proteinExistence type="predicted"/>
<feature type="compositionally biased region" description="Polar residues" evidence="2">
    <location>
        <begin position="123"/>
        <end position="145"/>
    </location>
</feature>
<dbReference type="Proteomes" id="UP000275385">
    <property type="component" value="Unassembled WGS sequence"/>
</dbReference>
<gene>
    <name evidence="3" type="ORF">DL546_006270</name>
</gene>
<keyword evidence="4" id="KW-1185">Reference proteome</keyword>
<organism evidence="3 4">
    <name type="scientific">Coniochaeta pulveracea</name>
    <dbReference type="NCBI Taxonomy" id="177199"/>
    <lineage>
        <taxon>Eukaryota</taxon>
        <taxon>Fungi</taxon>
        <taxon>Dikarya</taxon>
        <taxon>Ascomycota</taxon>
        <taxon>Pezizomycotina</taxon>
        <taxon>Sordariomycetes</taxon>
        <taxon>Sordariomycetidae</taxon>
        <taxon>Coniochaetales</taxon>
        <taxon>Coniochaetaceae</taxon>
        <taxon>Coniochaeta</taxon>
    </lineage>
</organism>
<feature type="compositionally biased region" description="Basic residues" evidence="2">
    <location>
        <begin position="1"/>
        <end position="11"/>
    </location>
</feature>
<dbReference type="AlphaFoldDB" id="A0A420Y936"/>
<evidence type="ECO:0000313" key="3">
    <source>
        <dbReference type="EMBL" id="RKU44414.1"/>
    </source>
</evidence>
<feature type="compositionally biased region" description="Polar residues" evidence="2">
    <location>
        <begin position="216"/>
        <end position="229"/>
    </location>
</feature>
<evidence type="ECO:0000256" key="2">
    <source>
        <dbReference type="SAM" id="MobiDB-lite"/>
    </source>
</evidence>
<evidence type="ECO:0000313" key="4">
    <source>
        <dbReference type="Proteomes" id="UP000275385"/>
    </source>
</evidence>
<sequence length="551" mass="60707">MPFHPSRRPRGPQRPAEKEREKEAQGPLTGGAGLGAHESPVTRTFLPTGGRYSSTPSLKSARLDKAHHYSSLGEVRSSRESQDEADSGRSHDLKRRSSAMGLMPLDRPPIPREIGLQKDLLQVVTSDTESSSVATKENTDATAKSTSKRCRRDSATSDRTVSPTVRTKKLSVMNKLGDAQEEPKKTPSRRRSSHGQARSKLKSSTSRTALIEDDSAASQATTGTKSDVPTISEEKPPSRHVSHVSPTGCIPAAAEHPECSEPATTRNPPVPQPTKGLPPMVPIGASRKAPSPPRAQTPRREHLAILGPLAHFIPNPASISFPIPPPPSPPLPPTIIPLQKSPKNATRVRFGDTTVHTYTITINLGRHLTPIGPNQFKTRSGLSYLHPSTPSLGKKPRMGLRIIDFFPSGKLGAKQRRHRERQAAMRRYWLRIEEEEKLEREECVRKAEGVVERYAKELEPRVRLEEANLRHEPEVEQLDVGKTAPSEKGAQQDRKISLNEEVNEKEKNLLHTENKDCMDTNIPNLGNGKPVLQKTANTLLANAEEKRLTSI</sequence>
<reference evidence="3 4" key="1">
    <citation type="submission" date="2018-08" db="EMBL/GenBank/DDBJ databases">
        <title>Draft genome of the lignicolous fungus Coniochaeta pulveracea.</title>
        <authorList>
            <person name="Borstlap C.J."/>
            <person name="De Witt R.N."/>
            <person name="Botha A."/>
            <person name="Volschenk H."/>
        </authorList>
    </citation>
    <scope>NUCLEOTIDE SEQUENCE [LARGE SCALE GENOMIC DNA]</scope>
    <source>
        <strain evidence="3 4">CAB683</strain>
    </source>
</reference>
<feature type="compositionally biased region" description="Basic and acidic residues" evidence="2">
    <location>
        <begin position="15"/>
        <end position="24"/>
    </location>
</feature>
<accession>A0A420Y936</accession>
<feature type="compositionally biased region" description="Basic and acidic residues" evidence="2">
    <location>
        <begin position="76"/>
        <end position="91"/>
    </location>
</feature>